<comment type="caution">
    <text evidence="1">The sequence shown here is derived from an EMBL/GenBank/DDBJ whole genome shotgun (WGS) entry which is preliminary data.</text>
</comment>
<dbReference type="EMBL" id="CAJVQC010026281">
    <property type="protein sequence ID" value="CAG8732674.1"/>
    <property type="molecule type" value="Genomic_DNA"/>
</dbReference>
<dbReference type="Proteomes" id="UP000789920">
    <property type="component" value="Unassembled WGS sequence"/>
</dbReference>
<accession>A0ACA9Q0H8</accession>
<organism evidence="1 2">
    <name type="scientific">Racocetra persica</name>
    <dbReference type="NCBI Taxonomy" id="160502"/>
    <lineage>
        <taxon>Eukaryota</taxon>
        <taxon>Fungi</taxon>
        <taxon>Fungi incertae sedis</taxon>
        <taxon>Mucoromycota</taxon>
        <taxon>Glomeromycotina</taxon>
        <taxon>Glomeromycetes</taxon>
        <taxon>Diversisporales</taxon>
        <taxon>Gigasporaceae</taxon>
        <taxon>Racocetra</taxon>
    </lineage>
</organism>
<evidence type="ECO:0000313" key="2">
    <source>
        <dbReference type="Proteomes" id="UP000789920"/>
    </source>
</evidence>
<sequence length="112" mass="13013">LRYRMNYAGHEQTFDNLNKRKAKAQNDLNNYLESIKKKYTKLNSSLFRKRQRPSLLPSSSSKAKKTNLQNNNSTPQTDNSLTNNFLQAIAQIRNTEIELQNNINNDQPTILE</sequence>
<protein>
    <submittedName>
        <fullName evidence="1">7315_t:CDS:1</fullName>
    </submittedName>
</protein>
<keyword evidence="2" id="KW-1185">Reference proteome</keyword>
<evidence type="ECO:0000313" key="1">
    <source>
        <dbReference type="EMBL" id="CAG8732674.1"/>
    </source>
</evidence>
<gene>
    <name evidence="1" type="ORF">RPERSI_LOCUS12322</name>
</gene>
<proteinExistence type="predicted"/>
<name>A0ACA9Q0H8_9GLOM</name>
<reference evidence="1" key="1">
    <citation type="submission" date="2021-06" db="EMBL/GenBank/DDBJ databases">
        <authorList>
            <person name="Kallberg Y."/>
            <person name="Tangrot J."/>
            <person name="Rosling A."/>
        </authorList>
    </citation>
    <scope>NUCLEOTIDE SEQUENCE</scope>
    <source>
        <strain evidence="1">MA461A</strain>
    </source>
</reference>
<feature type="non-terminal residue" evidence="1">
    <location>
        <position position="1"/>
    </location>
</feature>